<dbReference type="AlphaFoldDB" id="X0XQA9"/>
<feature type="non-terminal residue" evidence="1">
    <location>
        <position position="43"/>
    </location>
</feature>
<organism evidence="1">
    <name type="scientific">marine sediment metagenome</name>
    <dbReference type="NCBI Taxonomy" id="412755"/>
    <lineage>
        <taxon>unclassified sequences</taxon>
        <taxon>metagenomes</taxon>
        <taxon>ecological metagenomes</taxon>
    </lineage>
</organism>
<proteinExistence type="predicted"/>
<evidence type="ECO:0000313" key="1">
    <source>
        <dbReference type="EMBL" id="GAG27041.1"/>
    </source>
</evidence>
<dbReference type="EMBL" id="BARS01034908">
    <property type="protein sequence ID" value="GAG27041.1"/>
    <property type="molecule type" value="Genomic_DNA"/>
</dbReference>
<sequence length="43" mass="5023">MSQTDIGFETAKKLWYIKSWTNNRQFLGVQLVHNSNINLIDVV</sequence>
<name>X0XQA9_9ZZZZ</name>
<comment type="caution">
    <text evidence="1">The sequence shown here is derived from an EMBL/GenBank/DDBJ whole genome shotgun (WGS) entry which is preliminary data.</text>
</comment>
<reference evidence="1" key="1">
    <citation type="journal article" date="2014" name="Front. Microbiol.">
        <title>High frequency of phylogenetically diverse reductive dehalogenase-homologous genes in deep subseafloor sedimentary metagenomes.</title>
        <authorList>
            <person name="Kawai M."/>
            <person name="Futagami T."/>
            <person name="Toyoda A."/>
            <person name="Takaki Y."/>
            <person name="Nishi S."/>
            <person name="Hori S."/>
            <person name="Arai W."/>
            <person name="Tsubouchi T."/>
            <person name="Morono Y."/>
            <person name="Uchiyama I."/>
            <person name="Ito T."/>
            <person name="Fujiyama A."/>
            <person name="Inagaki F."/>
            <person name="Takami H."/>
        </authorList>
    </citation>
    <scope>NUCLEOTIDE SEQUENCE</scope>
    <source>
        <strain evidence="1">Expedition CK06-06</strain>
    </source>
</reference>
<gene>
    <name evidence="1" type="ORF">S01H1_53869</name>
</gene>
<accession>X0XQA9</accession>
<protein>
    <submittedName>
        <fullName evidence="1">Uncharacterized protein</fullName>
    </submittedName>
</protein>